<keyword evidence="3" id="KW-1185">Reference proteome</keyword>
<feature type="region of interest" description="Disordered" evidence="1">
    <location>
        <begin position="558"/>
        <end position="587"/>
    </location>
</feature>
<dbReference type="Proteomes" id="UP000242287">
    <property type="component" value="Unassembled WGS sequence"/>
</dbReference>
<evidence type="ECO:0000313" key="3">
    <source>
        <dbReference type="Proteomes" id="UP000242287"/>
    </source>
</evidence>
<feature type="compositionally biased region" description="Basic residues" evidence="1">
    <location>
        <begin position="578"/>
        <end position="587"/>
    </location>
</feature>
<feature type="region of interest" description="Disordered" evidence="1">
    <location>
        <begin position="193"/>
        <end position="219"/>
    </location>
</feature>
<feature type="compositionally biased region" description="Low complexity" evidence="1">
    <location>
        <begin position="497"/>
        <end position="511"/>
    </location>
</feature>
<sequence length="587" mass="65787">MDASEFAVVSPTPVYLKHETYYFADIYFVFDETLFKVPQLYLQESPIISAALKSKSTAVVDHAKGSSGIKGNGTFQSPLVCDGVDKEAFIALLGVLFPTLFPRNPSLTTKDWTKVLDLSFQWELHEVHSTAIRHLGFERLDAIEKLALANKYVIKGWIMPAIKELVEEDRQLSEQDAMRIGVEVALRIARSQGEAQGGRAKSKPSHPVRNPSRTSSMERIDNLVEGPAVPLSPKMDSGLPETTFQFFQITTHSHPYYQMDTPVDTTTMALFLTPVYLKHEKYYFTDLYFLFDETLFKIPQLYIQESPVIKEALQNKSPTDDRVDGDKAIKGKGTIRDPFVCNGVDKDAFVSLLDVLFSVPFNEKPSLTADEWIRVLDLSFHWKLDAVHSLAIQYLSNPEIDAIKKLELAKKYNIKDWIVPAIKDLVKADHRITEQDAARIGVELALRIARSQGMEQEKNSKPREFVPLVLKDSIEQTFADLLQALPPKQPATPKQSTTTTAVVQTQAQPAPESRSTTPKQPEVHSLPTKAVLKSQSAQPSVLNLPTTPMQVDFTFSVASGESKDKNKDLSPSLPNLKLGHKPSWLRK</sequence>
<name>A0A2A9NGI1_9AGAR</name>
<dbReference type="EMBL" id="KZ302115">
    <property type="protein sequence ID" value="PFH47357.1"/>
    <property type="molecule type" value="Genomic_DNA"/>
</dbReference>
<dbReference type="OrthoDB" id="3223751at2759"/>
<gene>
    <name evidence="2" type="ORF">AMATHDRAFT_42980</name>
</gene>
<accession>A0A2A9NGI1</accession>
<protein>
    <recommendedName>
        <fullName evidence="4">BTB domain-containing protein</fullName>
    </recommendedName>
</protein>
<feature type="region of interest" description="Disordered" evidence="1">
    <location>
        <begin position="486"/>
        <end position="525"/>
    </location>
</feature>
<dbReference type="AlphaFoldDB" id="A0A2A9NGI1"/>
<evidence type="ECO:0000256" key="1">
    <source>
        <dbReference type="SAM" id="MobiDB-lite"/>
    </source>
</evidence>
<organism evidence="2 3">
    <name type="scientific">Amanita thiersii Skay4041</name>
    <dbReference type="NCBI Taxonomy" id="703135"/>
    <lineage>
        <taxon>Eukaryota</taxon>
        <taxon>Fungi</taxon>
        <taxon>Dikarya</taxon>
        <taxon>Basidiomycota</taxon>
        <taxon>Agaricomycotina</taxon>
        <taxon>Agaricomycetes</taxon>
        <taxon>Agaricomycetidae</taxon>
        <taxon>Agaricales</taxon>
        <taxon>Pluteineae</taxon>
        <taxon>Amanitaceae</taxon>
        <taxon>Amanita</taxon>
    </lineage>
</organism>
<proteinExistence type="predicted"/>
<reference evidence="2 3" key="1">
    <citation type="submission" date="2014-02" db="EMBL/GenBank/DDBJ databases">
        <title>Transposable element dynamics among asymbiotic and ectomycorrhizal Amanita fungi.</title>
        <authorList>
            <consortium name="DOE Joint Genome Institute"/>
            <person name="Hess J."/>
            <person name="Skrede I."/>
            <person name="Wolfe B."/>
            <person name="LaButti K."/>
            <person name="Ohm R.A."/>
            <person name="Grigoriev I.V."/>
            <person name="Pringle A."/>
        </authorList>
    </citation>
    <scope>NUCLEOTIDE SEQUENCE [LARGE SCALE GENOMIC DNA]</scope>
    <source>
        <strain evidence="2 3">SKay4041</strain>
    </source>
</reference>
<evidence type="ECO:0000313" key="2">
    <source>
        <dbReference type="EMBL" id="PFH47357.1"/>
    </source>
</evidence>
<evidence type="ECO:0008006" key="4">
    <source>
        <dbReference type="Google" id="ProtNLM"/>
    </source>
</evidence>